<comment type="caution">
    <text evidence="3">The sequence shown here is derived from an EMBL/GenBank/DDBJ whole genome shotgun (WGS) entry which is preliminary data.</text>
</comment>
<dbReference type="GO" id="GO:0004252">
    <property type="term" value="F:serine-type endopeptidase activity"/>
    <property type="evidence" value="ECO:0007669"/>
    <property type="project" value="InterPro"/>
</dbReference>
<gene>
    <name evidence="3" type="ORF">C8N24_6226</name>
</gene>
<dbReference type="PROSITE" id="PS50240">
    <property type="entry name" value="TRYPSIN_DOM"/>
    <property type="match status" value="1"/>
</dbReference>
<keyword evidence="4" id="KW-1185">Reference proteome</keyword>
<dbReference type="RefSeq" id="WP_170179538.1">
    <property type="nucleotide sequence ID" value="NZ_RBIL01000002.1"/>
</dbReference>
<dbReference type="InterPro" id="IPR001254">
    <property type="entry name" value="Trypsin_dom"/>
</dbReference>
<name>A0A660L4D4_9ACTN</name>
<feature type="domain" description="Peptidase S1" evidence="2">
    <location>
        <begin position="12"/>
        <end position="254"/>
    </location>
</feature>
<dbReference type="GO" id="GO:0006508">
    <property type="term" value="P:proteolysis"/>
    <property type="evidence" value="ECO:0007669"/>
    <property type="project" value="InterPro"/>
</dbReference>
<dbReference type="InterPro" id="IPR018114">
    <property type="entry name" value="TRYPSIN_HIS"/>
</dbReference>
<dbReference type="PANTHER" id="PTHR24256">
    <property type="entry name" value="TRYPTASE-RELATED"/>
    <property type="match status" value="1"/>
</dbReference>
<dbReference type="InterPro" id="IPR009003">
    <property type="entry name" value="Peptidase_S1_PA"/>
</dbReference>
<evidence type="ECO:0000313" key="3">
    <source>
        <dbReference type="EMBL" id="RKQ88185.1"/>
    </source>
</evidence>
<accession>A0A660L4D4</accession>
<dbReference type="Pfam" id="PF00089">
    <property type="entry name" value="Trypsin"/>
    <property type="match status" value="1"/>
</dbReference>
<reference evidence="3 4" key="1">
    <citation type="submission" date="2018-10" db="EMBL/GenBank/DDBJ databases">
        <title>Genomic Encyclopedia of Archaeal and Bacterial Type Strains, Phase II (KMG-II): from individual species to whole genera.</title>
        <authorList>
            <person name="Goeker M."/>
        </authorList>
    </citation>
    <scope>NUCLEOTIDE SEQUENCE [LARGE SCALE GENOMIC DNA]</scope>
    <source>
        <strain evidence="3 4">DSM 14954</strain>
    </source>
</reference>
<dbReference type="EMBL" id="RBIL01000002">
    <property type="protein sequence ID" value="RKQ88185.1"/>
    <property type="molecule type" value="Genomic_DNA"/>
</dbReference>
<dbReference type="PRINTS" id="PR00722">
    <property type="entry name" value="CHYMOTRYPSIN"/>
</dbReference>
<evidence type="ECO:0000256" key="1">
    <source>
        <dbReference type="ARBA" id="ARBA00023157"/>
    </source>
</evidence>
<dbReference type="SMART" id="SM00020">
    <property type="entry name" value="Tryp_SPc"/>
    <property type="match status" value="1"/>
</dbReference>
<sequence>MIGSTLLATAAVFHGTPFPPEQAPWLVSLTTRGPYCGGALIAPDRVVTAAHCVQGADPGRVSVRLSGRRRAWRGAIFPTSYREIPSPVHPEDPSASGTVDDIAVLLLEEPVTDVAPVPVAAPAPAVGEPSVTLGRGRTGPAPSAGSAVALAANQVVSDGCASAYGSSLFHPARHLCTLDPTANAAQACAGDSGGPVMVQRNGGWALAGVVTWGGETQGRDCGEGLPDVSERIAAHAGLLTRAGTVAPWAERRVRVRRSGAVRRCVVGTWHPAAATFKVRWWREGAPKLDGQQLTPGKRIYLEGGGKTRTVKSGKVGCSVTARTAGGWATEDSYNRR</sequence>
<organism evidence="3 4">
    <name type="scientific">Solirubrobacter pauli</name>
    <dbReference type="NCBI Taxonomy" id="166793"/>
    <lineage>
        <taxon>Bacteria</taxon>
        <taxon>Bacillati</taxon>
        <taxon>Actinomycetota</taxon>
        <taxon>Thermoleophilia</taxon>
        <taxon>Solirubrobacterales</taxon>
        <taxon>Solirubrobacteraceae</taxon>
        <taxon>Solirubrobacter</taxon>
    </lineage>
</organism>
<dbReference type="InterPro" id="IPR043504">
    <property type="entry name" value="Peptidase_S1_PA_chymotrypsin"/>
</dbReference>
<dbReference type="Proteomes" id="UP000278962">
    <property type="component" value="Unassembled WGS sequence"/>
</dbReference>
<evidence type="ECO:0000313" key="4">
    <source>
        <dbReference type="Proteomes" id="UP000278962"/>
    </source>
</evidence>
<dbReference type="PROSITE" id="PS00134">
    <property type="entry name" value="TRYPSIN_HIS"/>
    <property type="match status" value="1"/>
</dbReference>
<dbReference type="InterPro" id="IPR051487">
    <property type="entry name" value="Ser/Thr_Proteases_Immune/Dev"/>
</dbReference>
<proteinExistence type="predicted"/>
<protein>
    <submittedName>
        <fullName evidence="3">Trypsin</fullName>
    </submittedName>
</protein>
<dbReference type="AlphaFoldDB" id="A0A660L4D4"/>
<dbReference type="Gene3D" id="2.40.10.10">
    <property type="entry name" value="Trypsin-like serine proteases"/>
    <property type="match status" value="1"/>
</dbReference>
<dbReference type="SUPFAM" id="SSF50494">
    <property type="entry name" value="Trypsin-like serine proteases"/>
    <property type="match status" value="1"/>
</dbReference>
<evidence type="ECO:0000259" key="2">
    <source>
        <dbReference type="PROSITE" id="PS50240"/>
    </source>
</evidence>
<dbReference type="InterPro" id="IPR001314">
    <property type="entry name" value="Peptidase_S1A"/>
</dbReference>
<keyword evidence="1" id="KW-1015">Disulfide bond</keyword>